<evidence type="ECO:0000313" key="4">
    <source>
        <dbReference type="EMBL" id="GEO17976.1"/>
    </source>
</evidence>
<dbReference type="InterPro" id="IPR013022">
    <property type="entry name" value="Xyl_isomerase-like_TIM-brl"/>
</dbReference>
<feature type="binding site" evidence="2">
    <location>
        <position position="519"/>
    </location>
    <ligand>
        <name>Mg(2+)</name>
        <dbReference type="ChEBI" id="CHEBI:18420"/>
    </ligand>
</feature>
<proteinExistence type="inferred from homology"/>
<dbReference type="SUPFAM" id="SSF51658">
    <property type="entry name" value="Xylose isomerase-like"/>
    <property type="match status" value="1"/>
</dbReference>
<dbReference type="Gene3D" id="3.10.180.10">
    <property type="entry name" value="2,3-Dihydroxybiphenyl 1,2-Dioxygenase, domain 1"/>
    <property type="match status" value="2"/>
</dbReference>
<dbReference type="Gene3D" id="3.20.20.150">
    <property type="entry name" value="Divalent-metal-dependent TIM barrel enzymes"/>
    <property type="match status" value="1"/>
</dbReference>
<dbReference type="InterPro" id="IPR050312">
    <property type="entry name" value="IolE/XylAMocC-like"/>
</dbReference>
<feature type="binding site" evidence="2">
    <location>
        <position position="191"/>
    </location>
    <ligand>
        <name>a divalent metal cation</name>
        <dbReference type="ChEBI" id="CHEBI:60240"/>
        <note>catalytic</note>
    </ligand>
</feature>
<reference evidence="4 5" key="1">
    <citation type="submission" date="2019-07" db="EMBL/GenBank/DDBJ databases">
        <title>Whole genome shotgun sequence of Microvirga aerophila NBRC 106136.</title>
        <authorList>
            <person name="Hosoyama A."/>
            <person name="Uohara A."/>
            <person name="Ohji S."/>
            <person name="Ichikawa N."/>
        </authorList>
    </citation>
    <scope>NUCLEOTIDE SEQUENCE [LARGE SCALE GENOMIC DNA]</scope>
    <source>
        <strain evidence="4 5">NBRC 106136</strain>
    </source>
</reference>
<dbReference type="GO" id="GO:0046565">
    <property type="term" value="F:3-dehydroshikimate dehydratase activity"/>
    <property type="evidence" value="ECO:0007669"/>
    <property type="project" value="UniProtKB-UniRule"/>
</dbReference>
<dbReference type="Pfam" id="PF14696">
    <property type="entry name" value="Glyoxalase_5"/>
    <property type="match status" value="1"/>
</dbReference>
<feature type="domain" description="VOC" evidence="3">
    <location>
        <begin position="287"/>
        <end position="409"/>
    </location>
</feature>
<dbReference type="HAMAP" id="MF_02238">
    <property type="entry name" value="DSD"/>
    <property type="match status" value="1"/>
</dbReference>
<feature type="binding site" evidence="2">
    <location>
        <position position="596"/>
    </location>
    <ligand>
        <name>Mg(2+)</name>
        <dbReference type="ChEBI" id="CHEBI:18420"/>
    </ligand>
</feature>
<protein>
    <recommendedName>
        <fullName evidence="2">3-dehydroshikimate dehydratase</fullName>
        <shortName evidence="2">DSD</shortName>
        <ecNumber evidence="2">4.2.1.118</ecNumber>
    </recommendedName>
</protein>
<evidence type="ECO:0000256" key="1">
    <source>
        <dbReference type="ARBA" id="ARBA00022723"/>
    </source>
</evidence>
<dbReference type="PANTHER" id="PTHR12110:SF21">
    <property type="entry name" value="XYLOSE ISOMERASE-LIKE TIM BARREL DOMAIN-CONTAINING PROTEIN"/>
    <property type="match status" value="1"/>
</dbReference>
<keyword evidence="4" id="KW-0223">Dioxygenase</keyword>
<dbReference type="GO" id="GO:0046872">
    <property type="term" value="F:metal ion binding"/>
    <property type="evidence" value="ECO:0007669"/>
    <property type="project" value="UniProtKB-UniRule"/>
</dbReference>
<dbReference type="AlphaFoldDB" id="A0A512C180"/>
<sequence length="630" mass="69684">MQTAIATVSLSGTLEEKLQAIAAAQFKGVEIFENDLLSFNGTPADVRRIIDDLGLKTITFQPFRDFEGMPEPQRSKVFDRAERKFDLMQELNCDLLLVCSNVSPHSLGGIDRAAADFHELGERAARRGIRVGFEALAWGRHINDYRDAWEVVRRANHPSIGLVLDSFHALVRATPLGAIRSIPKDRIFLVQVADAPLLDMDYLSWSRHYRCFPGQGDLAVDDFMEALQATGFDGLISLEIFNDRFRAGSARSVAVDGQRSLLFMLDQLQRRTGNDVSGLPDLPPRAACHGVEFVEFAMDERGARAFEQVLGGLGFVKAGVHRSKDVTHWRQGGINIVVNCDKEGFAHSFNITHGPSVCAIALRVDDAPATIERAVKLLDQPFRQAVGPGELDIPAVRGLGGSLIYFVDRKSGLDRLWDADFEPTGQASGDFVGAGLIAVDHLSQSMHYEEMLTWLLFYVSLLDVRKTPAQNVMDPGGVVQSQVVETEDGTFRLALNASQSRHTQASRFLTDIFGSGVQHIALAASDIFATVERLRANGVELLPIPENYYDDLEARTDLSAEQIDQLREVNVLYDRDGTAEFFQAYTKTLEGGFFFEIVERRGYEGFGAVNAPIRLAAQTRLAPPPTMPRL</sequence>
<comment type="function">
    <text evidence="2">Catalyzes the conversion of 3-dehydroshikimate to protocatechuate (3,4-dihydroxybenzoate), a common intermediate of quinate and shikimate degradation pathways.</text>
</comment>
<dbReference type="GO" id="GO:0051213">
    <property type="term" value="F:dioxygenase activity"/>
    <property type="evidence" value="ECO:0007669"/>
    <property type="project" value="UniProtKB-KW"/>
</dbReference>
<comment type="cofactor">
    <cofactor evidence="2">
        <name>a divalent metal cation</name>
        <dbReference type="ChEBI" id="CHEBI:60240"/>
    </cofactor>
</comment>
<dbReference type="InterPro" id="IPR041736">
    <property type="entry name" value="4OHPhenylPyrv_dOase_N"/>
</dbReference>
<keyword evidence="4" id="KW-0560">Oxidoreductase</keyword>
<dbReference type="Pfam" id="PF00903">
    <property type="entry name" value="Glyoxalase"/>
    <property type="match status" value="1"/>
</dbReference>
<evidence type="ECO:0000259" key="3">
    <source>
        <dbReference type="PROSITE" id="PS51819"/>
    </source>
</evidence>
<dbReference type="InterPro" id="IPR036237">
    <property type="entry name" value="Xyl_isomerase-like_sf"/>
</dbReference>
<dbReference type="InterPro" id="IPR004360">
    <property type="entry name" value="Glyas_Fos-R_dOase_dom"/>
</dbReference>
<dbReference type="SUPFAM" id="SSF54593">
    <property type="entry name" value="Glyoxalase/Bleomycin resistance protein/Dihydroxybiphenyl dioxygenase"/>
    <property type="match status" value="1"/>
</dbReference>
<comment type="pathway">
    <text evidence="2">Aromatic compound metabolism; 3,4-dihydroxybenzoate biosynthesis.</text>
</comment>
<feature type="binding site" evidence="2">
    <location>
        <position position="165"/>
    </location>
    <ligand>
        <name>a divalent metal cation</name>
        <dbReference type="ChEBI" id="CHEBI:60240"/>
        <note>catalytic</note>
    </ligand>
</feature>
<keyword evidence="2" id="KW-0456">Lyase</keyword>
<dbReference type="InterPro" id="IPR043700">
    <property type="entry name" value="DSD"/>
</dbReference>
<keyword evidence="5" id="KW-1185">Reference proteome</keyword>
<name>A0A512C180_9HYPH</name>
<dbReference type="RefSeq" id="WP_114184779.1">
    <property type="nucleotide sequence ID" value="NZ_BJYU01000140.1"/>
</dbReference>
<comment type="caution">
    <text evidence="4">The sequence shown here is derived from an EMBL/GenBank/DDBJ whole genome shotgun (WGS) entry which is preliminary data.</text>
</comment>
<dbReference type="UniPathway" id="UPA00088"/>
<evidence type="ECO:0000256" key="2">
    <source>
        <dbReference type="HAMAP-Rule" id="MF_02238"/>
    </source>
</evidence>
<dbReference type="Pfam" id="PF01261">
    <property type="entry name" value="AP_endonuc_2"/>
    <property type="match status" value="1"/>
</dbReference>
<dbReference type="EMBL" id="BJYU01000140">
    <property type="protein sequence ID" value="GEO17976.1"/>
    <property type="molecule type" value="Genomic_DNA"/>
</dbReference>
<gene>
    <name evidence="4" type="ORF">MAE02_56720</name>
</gene>
<dbReference type="CDD" id="cd08342">
    <property type="entry name" value="HPPD_N_like"/>
    <property type="match status" value="1"/>
</dbReference>
<dbReference type="InterPro" id="IPR037523">
    <property type="entry name" value="VOC_core"/>
</dbReference>
<feature type="binding site" evidence="2">
    <location>
        <position position="239"/>
    </location>
    <ligand>
        <name>a divalent metal cation</name>
        <dbReference type="ChEBI" id="CHEBI:60240"/>
        <note>catalytic</note>
    </ligand>
</feature>
<keyword evidence="1 2" id="KW-0479">Metal-binding</keyword>
<feature type="domain" description="VOC" evidence="3">
    <location>
        <begin position="438"/>
        <end position="587"/>
    </location>
</feature>
<dbReference type="Proteomes" id="UP000321085">
    <property type="component" value="Unassembled WGS sequence"/>
</dbReference>
<keyword evidence="4" id="KW-0670">Pyruvate</keyword>
<evidence type="ECO:0000313" key="5">
    <source>
        <dbReference type="Proteomes" id="UP000321085"/>
    </source>
</evidence>
<feature type="binding site" evidence="2">
    <location>
        <position position="134"/>
    </location>
    <ligand>
        <name>a divalent metal cation</name>
        <dbReference type="ChEBI" id="CHEBI:60240"/>
        <note>catalytic</note>
    </ligand>
</feature>
<dbReference type="PROSITE" id="PS51819">
    <property type="entry name" value="VOC"/>
    <property type="match status" value="2"/>
</dbReference>
<dbReference type="InterPro" id="IPR029068">
    <property type="entry name" value="Glyas_Bleomycin-R_OHBP_Dase"/>
</dbReference>
<feature type="binding site" evidence="2">
    <location>
        <position position="441"/>
    </location>
    <ligand>
        <name>Mg(2+)</name>
        <dbReference type="ChEBI" id="CHEBI:18420"/>
    </ligand>
</feature>
<dbReference type="EC" id="4.2.1.118" evidence="2"/>
<accession>A0A512C180</accession>
<dbReference type="PANTHER" id="PTHR12110">
    <property type="entry name" value="HYDROXYPYRUVATE ISOMERASE"/>
    <property type="match status" value="1"/>
</dbReference>
<comment type="similarity">
    <text evidence="2">Belongs to the bacterial two-domain DSD family.</text>
</comment>
<dbReference type="OrthoDB" id="9780241at2"/>
<dbReference type="GO" id="GO:0046279">
    <property type="term" value="P:3,4-dihydroxybenzoate biosynthetic process"/>
    <property type="evidence" value="ECO:0007669"/>
    <property type="project" value="UniProtKB-UniRule"/>
</dbReference>
<organism evidence="4 5">
    <name type="scientific">Microvirga aerophila</name>
    <dbReference type="NCBI Taxonomy" id="670291"/>
    <lineage>
        <taxon>Bacteria</taxon>
        <taxon>Pseudomonadati</taxon>
        <taxon>Pseudomonadota</taxon>
        <taxon>Alphaproteobacteria</taxon>
        <taxon>Hyphomicrobiales</taxon>
        <taxon>Methylobacteriaceae</taxon>
        <taxon>Microvirga</taxon>
    </lineage>
</organism>
<comment type="catalytic activity">
    <reaction evidence="2">
        <text>3-dehydroshikimate = 3,4-dihydroxybenzoate + H2O</text>
        <dbReference type="Rhea" id="RHEA:24848"/>
        <dbReference type="ChEBI" id="CHEBI:15377"/>
        <dbReference type="ChEBI" id="CHEBI:16630"/>
        <dbReference type="ChEBI" id="CHEBI:36241"/>
        <dbReference type="EC" id="4.2.1.118"/>
    </reaction>
</comment>